<gene>
    <name evidence="3" type="ORF">Sv326_0327</name>
</gene>
<keyword evidence="1" id="KW-1133">Transmembrane helix</keyword>
<evidence type="ECO:0000256" key="1">
    <source>
        <dbReference type="SAM" id="Phobius"/>
    </source>
</evidence>
<keyword evidence="1" id="KW-0472">Membrane</keyword>
<evidence type="ECO:0000313" key="4">
    <source>
        <dbReference type="Proteomes" id="UP000510821"/>
    </source>
</evidence>
<reference evidence="4" key="1">
    <citation type="submission" date="2020-07" db="EMBL/GenBank/DDBJ databases">
        <title>Metabolic diversity and evolutionary history of the archaeal phylum ###Micrarchaeota### uncovered from a freshwater lake metagenome.</title>
        <authorList>
            <person name="Kadnikov V.V."/>
            <person name="Savvichev A.S."/>
            <person name="Mardanov A.V."/>
            <person name="Beletsky A.V."/>
            <person name="Chupakov A.V."/>
            <person name="Kokryatskaya N.M."/>
            <person name="Pimenov N.V."/>
            <person name="Ravin N.V."/>
        </authorList>
    </citation>
    <scope>NUCLEOTIDE SEQUENCE [LARGE SCALE GENOMIC DNA]</scope>
</reference>
<dbReference type="KEGG" id="flt:Sv326_0327"/>
<dbReference type="InterPro" id="IPR021309">
    <property type="entry name" value="YgaP-like_TM"/>
</dbReference>
<dbReference type="Proteomes" id="UP000510821">
    <property type="component" value="Chromosome"/>
</dbReference>
<evidence type="ECO:0000313" key="3">
    <source>
        <dbReference type="EMBL" id="QLJ52502.1"/>
    </source>
</evidence>
<organism evidence="3 4">
    <name type="scientific">Fermentimicrarchaeum limneticum</name>
    <dbReference type="NCBI Taxonomy" id="2795018"/>
    <lineage>
        <taxon>Archaea</taxon>
        <taxon>Candidatus Micrarchaeota</taxon>
        <taxon>Candidatus Fermentimicrarchaeales</taxon>
        <taxon>Candidatus Fermentimicrarchaeaceae</taxon>
        <taxon>Candidatus Fermentimicrarchaeum</taxon>
    </lineage>
</organism>
<accession>A0A7D6BN93</accession>
<feature type="transmembrane region" description="Helical" evidence="1">
    <location>
        <begin position="12"/>
        <end position="28"/>
    </location>
</feature>
<keyword evidence="1" id="KW-0812">Transmembrane</keyword>
<name>A0A7D6BN93_FERL1</name>
<dbReference type="AlphaFoldDB" id="A0A7D6BN93"/>
<dbReference type="Pfam" id="PF11127">
    <property type="entry name" value="YgaP-like_TM"/>
    <property type="match status" value="1"/>
</dbReference>
<feature type="transmembrane region" description="Helical" evidence="1">
    <location>
        <begin position="34"/>
        <end position="52"/>
    </location>
</feature>
<feature type="domain" description="Inner membrane protein YgaP-like transmembrane" evidence="2">
    <location>
        <begin position="4"/>
        <end position="67"/>
    </location>
</feature>
<sequence>MLTERNVGSLDRIIRLALGVLFLLLAFFVQAEQWAWILLGLIGIVGIVTGLMRHCTVYSLFGLSTVEKG</sequence>
<evidence type="ECO:0000259" key="2">
    <source>
        <dbReference type="Pfam" id="PF11127"/>
    </source>
</evidence>
<dbReference type="EMBL" id="CP058998">
    <property type="protein sequence ID" value="QLJ52502.1"/>
    <property type="molecule type" value="Genomic_DNA"/>
</dbReference>
<protein>
    <recommendedName>
        <fullName evidence="2">Inner membrane protein YgaP-like transmembrane domain-containing protein</fullName>
    </recommendedName>
</protein>
<proteinExistence type="predicted"/>